<dbReference type="PANTHER" id="PTHR11103">
    <property type="entry name" value="SLR1189 PROTEIN"/>
    <property type="match status" value="1"/>
</dbReference>
<keyword evidence="6" id="KW-1185">Reference proteome</keyword>
<dbReference type="AlphaFoldDB" id="A0A4R3M6U9"/>
<evidence type="ECO:0000313" key="5">
    <source>
        <dbReference type="EMBL" id="TCT08736.1"/>
    </source>
</evidence>
<dbReference type="PANTHER" id="PTHR11103:SF18">
    <property type="entry name" value="SLR1189 PROTEIN"/>
    <property type="match status" value="1"/>
</dbReference>
<feature type="binding site" evidence="3">
    <location>
        <position position="275"/>
    </location>
    <ligand>
        <name>Zn(2+)</name>
        <dbReference type="ChEBI" id="CHEBI:29105"/>
    </ligand>
</feature>
<dbReference type="GO" id="GO:0032259">
    <property type="term" value="P:methylation"/>
    <property type="evidence" value="ECO:0007669"/>
    <property type="project" value="UniProtKB-KW"/>
</dbReference>
<keyword evidence="2 3" id="KW-0808">Transferase</keyword>
<dbReference type="Proteomes" id="UP000295678">
    <property type="component" value="Unassembled WGS sequence"/>
</dbReference>
<sequence length="332" mass="34888">MLLELLAEKGRLLADGATGTNYFDRGLTSGDAPELWNVQSAERVAQLHQEFIEAGADIILTNSFGANARRLRLHDAHDRVIELNRRAAEIAREVADRAGRRVVVAGSIGPTGDLFAPLGELTFAQAVEAFAEQAEGLKAGGADVFWIETMSAPDEIRAAAEGVAAAGLPYVFTASFDTAGRTMMGLAPAELPNLAAALTPAPAAIGGNCGVGAPDLLLAILEITTADPNAVVIAKGNCGIPQVTGDHVHYTGTPELMADYTRLALDAGARIVGGCCGTTPRHLAAMRAAMESHVPRARPDVDEIVRRLGPILLKQAAGRPDGDRPRRGRRRA</sequence>
<name>A0A4R3M6U9_9HYPH</name>
<dbReference type="InterPro" id="IPR036589">
    <property type="entry name" value="HCY_dom_sf"/>
</dbReference>
<evidence type="ECO:0000259" key="4">
    <source>
        <dbReference type="PROSITE" id="PS50970"/>
    </source>
</evidence>
<evidence type="ECO:0000256" key="1">
    <source>
        <dbReference type="ARBA" id="ARBA00022603"/>
    </source>
</evidence>
<dbReference type="Gene3D" id="3.20.20.330">
    <property type="entry name" value="Homocysteine-binding-like domain"/>
    <property type="match status" value="1"/>
</dbReference>
<evidence type="ECO:0000256" key="3">
    <source>
        <dbReference type="PROSITE-ProRule" id="PRU00333"/>
    </source>
</evidence>
<dbReference type="EMBL" id="SMAK01000008">
    <property type="protein sequence ID" value="TCT08736.1"/>
    <property type="molecule type" value="Genomic_DNA"/>
</dbReference>
<comment type="cofactor">
    <cofactor evidence="3">
        <name>Zn(2+)</name>
        <dbReference type="ChEBI" id="CHEBI:29105"/>
    </cofactor>
</comment>
<dbReference type="SUPFAM" id="SSF82282">
    <property type="entry name" value="Homocysteine S-methyltransferase"/>
    <property type="match status" value="1"/>
</dbReference>
<dbReference type="InterPro" id="IPR003726">
    <property type="entry name" value="HCY_dom"/>
</dbReference>
<evidence type="ECO:0000256" key="2">
    <source>
        <dbReference type="ARBA" id="ARBA00022679"/>
    </source>
</evidence>
<proteinExistence type="predicted"/>
<feature type="domain" description="Hcy-binding" evidence="4">
    <location>
        <begin position="1"/>
        <end position="290"/>
    </location>
</feature>
<dbReference type="PROSITE" id="PS50970">
    <property type="entry name" value="HCY"/>
    <property type="match status" value="1"/>
</dbReference>
<dbReference type="GO" id="GO:0046872">
    <property type="term" value="F:metal ion binding"/>
    <property type="evidence" value="ECO:0007669"/>
    <property type="project" value="UniProtKB-KW"/>
</dbReference>
<evidence type="ECO:0000313" key="6">
    <source>
        <dbReference type="Proteomes" id="UP000295678"/>
    </source>
</evidence>
<reference evidence="5 6" key="1">
    <citation type="submission" date="2019-03" db="EMBL/GenBank/DDBJ databases">
        <title>Genomic Encyclopedia of Type Strains, Phase IV (KMG-IV): sequencing the most valuable type-strain genomes for metagenomic binning, comparative biology and taxonomic classification.</title>
        <authorList>
            <person name="Goeker M."/>
        </authorList>
    </citation>
    <scope>NUCLEOTIDE SEQUENCE [LARGE SCALE GENOMIC DNA]</scope>
    <source>
        <strain evidence="5 6">DSM 19345</strain>
    </source>
</reference>
<keyword evidence="3" id="KW-0479">Metal-binding</keyword>
<dbReference type="NCBIfam" id="NF005718">
    <property type="entry name" value="PRK07534.1"/>
    <property type="match status" value="1"/>
</dbReference>
<feature type="binding site" evidence="3">
    <location>
        <position position="209"/>
    </location>
    <ligand>
        <name>Zn(2+)</name>
        <dbReference type="ChEBI" id="CHEBI:29105"/>
    </ligand>
</feature>
<dbReference type="RefSeq" id="WP_245499758.1">
    <property type="nucleotide sequence ID" value="NZ_SMAK01000008.1"/>
</dbReference>
<feature type="binding site" evidence="3">
    <location>
        <position position="276"/>
    </location>
    <ligand>
        <name>Zn(2+)</name>
        <dbReference type="ChEBI" id="CHEBI:29105"/>
    </ligand>
</feature>
<comment type="caution">
    <text evidence="5">The sequence shown here is derived from an EMBL/GenBank/DDBJ whole genome shotgun (WGS) entry which is preliminary data.</text>
</comment>
<organism evidence="5 6">
    <name type="scientific">Tepidamorphus gemmatus</name>
    <dbReference type="NCBI Taxonomy" id="747076"/>
    <lineage>
        <taxon>Bacteria</taxon>
        <taxon>Pseudomonadati</taxon>
        <taxon>Pseudomonadota</taxon>
        <taxon>Alphaproteobacteria</taxon>
        <taxon>Hyphomicrobiales</taxon>
        <taxon>Tepidamorphaceae</taxon>
        <taxon>Tepidamorphus</taxon>
    </lineage>
</organism>
<keyword evidence="1 3" id="KW-0489">Methyltransferase</keyword>
<gene>
    <name evidence="5" type="ORF">EDC22_10848</name>
</gene>
<accession>A0A4R3M6U9</accession>
<keyword evidence="3" id="KW-0862">Zinc</keyword>
<protein>
    <submittedName>
        <fullName evidence="5">5-methyltetrahydrofolate--homocysteine methyltransferase</fullName>
    </submittedName>
</protein>
<dbReference type="Pfam" id="PF02574">
    <property type="entry name" value="S-methyl_trans"/>
    <property type="match status" value="1"/>
</dbReference>
<dbReference type="GO" id="GO:0008168">
    <property type="term" value="F:methyltransferase activity"/>
    <property type="evidence" value="ECO:0007669"/>
    <property type="project" value="UniProtKB-UniRule"/>
</dbReference>